<evidence type="ECO:0000313" key="2">
    <source>
        <dbReference type="Proteomes" id="UP001470230"/>
    </source>
</evidence>
<name>A0ABR2H479_9EUKA</name>
<keyword evidence="2" id="KW-1185">Reference proteome</keyword>
<organism evidence="1 2">
    <name type="scientific">Tritrichomonas musculus</name>
    <dbReference type="NCBI Taxonomy" id="1915356"/>
    <lineage>
        <taxon>Eukaryota</taxon>
        <taxon>Metamonada</taxon>
        <taxon>Parabasalia</taxon>
        <taxon>Tritrichomonadida</taxon>
        <taxon>Tritrichomonadidae</taxon>
        <taxon>Tritrichomonas</taxon>
    </lineage>
</organism>
<accession>A0ABR2H479</accession>
<dbReference type="Proteomes" id="UP001470230">
    <property type="component" value="Unassembled WGS sequence"/>
</dbReference>
<reference evidence="1 2" key="1">
    <citation type="submission" date="2024-04" db="EMBL/GenBank/DDBJ databases">
        <title>Tritrichomonas musculus Genome.</title>
        <authorList>
            <person name="Alves-Ferreira E."/>
            <person name="Grigg M."/>
            <person name="Lorenzi H."/>
            <person name="Galac M."/>
        </authorList>
    </citation>
    <scope>NUCLEOTIDE SEQUENCE [LARGE SCALE GENOMIC DNA]</scope>
    <source>
        <strain evidence="1 2">EAF2021</strain>
    </source>
</reference>
<gene>
    <name evidence="1" type="ORF">M9Y10_027805</name>
</gene>
<evidence type="ECO:0008006" key="3">
    <source>
        <dbReference type="Google" id="ProtNLM"/>
    </source>
</evidence>
<evidence type="ECO:0000313" key="1">
    <source>
        <dbReference type="EMBL" id="KAK8840971.1"/>
    </source>
</evidence>
<proteinExistence type="predicted"/>
<comment type="caution">
    <text evidence="1">The sequence shown here is derived from an EMBL/GenBank/DDBJ whole genome shotgun (WGS) entry which is preliminary data.</text>
</comment>
<sequence>MLALNIQMQSIHLSNAIISENDKVRISITTLPDGQKQAQTMEVKEMNIKQPSFKIEMNEKTEKVIIVFRKVSFFEPIIASTVIRSDQIKVFKELCNNEHIKISIFEPIQNKNNNNKVNKENRQIVGSMEVDFTLCEVFSRLNYQVNKEKKQEFNVQSFSKVDSLMMNQANGNKDFIFQDLIPN</sequence>
<protein>
    <recommendedName>
        <fullName evidence="3">Transmembrane protein</fullName>
    </recommendedName>
</protein>
<dbReference type="EMBL" id="JAPFFF010000043">
    <property type="protein sequence ID" value="KAK8840971.1"/>
    <property type="molecule type" value="Genomic_DNA"/>
</dbReference>